<dbReference type="KEGG" id="salo:EF888_02000"/>
<protein>
    <submittedName>
        <fullName evidence="3">Universal stress protein family protein</fullName>
    </submittedName>
</protein>
<keyword evidence="4" id="KW-1185">Reference proteome</keyword>
<dbReference type="PRINTS" id="PR01438">
    <property type="entry name" value="UNVRSLSTRESS"/>
</dbReference>
<dbReference type="PANTHER" id="PTHR46268:SF15">
    <property type="entry name" value="UNIVERSAL STRESS PROTEIN HP_0031"/>
    <property type="match status" value="1"/>
</dbReference>
<dbReference type="CDD" id="cd00293">
    <property type="entry name" value="USP-like"/>
    <property type="match status" value="1"/>
</dbReference>
<comment type="caution">
    <text evidence="3">The sequence shown here is derived from an EMBL/GenBank/DDBJ whole genome shotgun (WGS) entry which is preliminary data.</text>
</comment>
<dbReference type="Gene3D" id="3.40.50.12370">
    <property type="match status" value="1"/>
</dbReference>
<name>A0A316GBE7_9RHOB</name>
<comment type="similarity">
    <text evidence="1">Belongs to the universal stress protein A family.</text>
</comment>
<dbReference type="Proteomes" id="UP000245390">
    <property type="component" value="Unassembled WGS sequence"/>
</dbReference>
<dbReference type="Pfam" id="PF00582">
    <property type="entry name" value="Usp"/>
    <property type="match status" value="1"/>
</dbReference>
<evidence type="ECO:0000313" key="3">
    <source>
        <dbReference type="EMBL" id="PWK58299.1"/>
    </source>
</evidence>
<reference evidence="3 4" key="1">
    <citation type="submission" date="2018-05" db="EMBL/GenBank/DDBJ databases">
        <title>Genomic Encyclopedia of Type Strains, Phase IV (KMG-IV): sequencing the most valuable type-strain genomes for metagenomic binning, comparative biology and taxonomic classification.</title>
        <authorList>
            <person name="Goeker M."/>
        </authorList>
    </citation>
    <scope>NUCLEOTIDE SEQUENCE [LARGE SCALE GENOMIC DNA]</scope>
    <source>
        <strain evidence="3 4">DSM 103371</strain>
    </source>
</reference>
<evidence type="ECO:0000313" key="4">
    <source>
        <dbReference type="Proteomes" id="UP000245390"/>
    </source>
</evidence>
<organism evidence="3 4">
    <name type="scientific">Silicimonas algicola</name>
    <dbReference type="NCBI Taxonomy" id="1826607"/>
    <lineage>
        <taxon>Bacteria</taxon>
        <taxon>Pseudomonadati</taxon>
        <taxon>Pseudomonadota</taxon>
        <taxon>Alphaproteobacteria</taxon>
        <taxon>Rhodobacterales</taxon>
        <taxon>Paracoccaceae</taxon>
    </lineage>
</organism>
<dbReference type="InterPro" id="IPR006015">
    <property type="entry name" value="Universal_stress_UspA"/>
</dbReference>
<evidence type="ECO:0000259" key="2">
    <source>
        <dbReference type="Pfam" id="PF00582"/>
    </source>
</evidence>
<sequence>MSYKTLVTVVREPELDRSHLDAALAFAEAQDAHLHILSLGIEHIPPEAFYGGTTPIAIQGTISDAIEEATAAEAFANEQLKRSGARGEVQRVVAQMGAVSQIVAQNAQLADLVILSKPYGEGRSGEDVAVLEAALFSTRTPVLVLPQGKTIVPAPKRVVVAWNQSGEALAAIRAALPLMREADSVEVLVIDPPRHSAGTADPGAPLAEMLTRHGIEVTVSVVAQTTSKVSDTITRHAADQGADLVVMGAYGHSRLLEAVLGGATRNMLENAALPMIVAH</sequence>
<dbReference type="EMBL" id="QGGV01000001">
    <property type="protein sequence ID" value="PWK58299.1"/>
    <property type="molecule type" value="Genomic_DNA"/>
</dbReference>
<evidence type="ECO:0000256" key="1">
    <source>
        <dbReference type="ARBA" id="ARBA00008791"/>
    </source>
</evidence>
<feature type="domain" description="UspA" evidence="2">
    <location>
        <begin position="156"/>
        <end position="278"/>
    </location>
</feature>
<dbReference type="InterPro" id="IPR006016">
    <property type="entry name" value="UspA"/>
</dbReference>
<dbReference type="PANTHER" id="PTHR46268">
    <property type="entry name" value="STRESS RESPONSE PROTEIN NHAX"/>
    <property type="match status" value="1"/>
</dbReference>
<accession>A0A316GBE7</accession>
<dbReference type="AlphaFoldDB" id="A0A316GBE7"/>
<dbReference type="OrthoDB" id="9804721at2"/>
<proteinExistence type="inferred from homology"/>
<dbReference type="SUPFAM" id="SSF52402">
    <property type="entry name" value="Adenine nucleotide alpha hydrolases-like"/>
    <property type="match status" value="2"/>
</dbReference>
<gene>
    <name evidence="3" type="ORF">C8D95_101105</name>
</gene>
<dbReference type="RefSeq" id="WP_109757211.1">
    <property type="nucleotide sequence ID" value="NZ_CP034588.1"/>
</dbReference>